<reference evidence="1" key="1">
    <citation type="submission" date="2014-08" db="EMBL/GenBank/DDBJ databases">
        <authorList>
            <person name="Sharma Rahul"/>
            <person name="Thines Marco"/>
        </authorList>
    </citation>
    <scope>NUCLEOTIDE SEQUENCE</scope>
</reference>
<protein>
    <submittedName>
        <fullName evidence="1">Uncharacterized protein</fullName>
    </submittedName>
</protein>
<evidence type="ECO:0000313" key="1">
    <source>
        <dbReference type="EMBL" id="CED84331.1"/>
    </source>
</evidence>
<sequence>MNTLLTIRYGRTWWTTCCISSPSTYPIIDLKQMENLSIFTLNSLNSSLVASYNKTWVDEMKNNFVWFTQAFCKAYPAWLYFGHFLSNTAS</sequence>
<dbReference type="AlphaFoldDB" id="A0A0F7SS89"/>
<accession>A0A0F7SS89</accession>
<proteinExistence type="predicted"/>
<dbReference type="EMBL" id="LN483157">
    <property type="protein sequence ID" value="CED84331.1"/>
    <property type="molecule type" value="Genomic_DNA"/>
</dbReference>
<organism evidence="1">
    <name type="scientific">Phaffia rhodozyma</name>
    <name type="common">Yeast</name>
    <name type="synonym">Xanthophyllomyces dendrorhous</name>
    <dbReference type="NCBI Taxonomy" id="264483"/>
    <lineage>
        <taxon>Eukaryota</taxon>
        <taxon>Fungi</taxon>
        <taxon>Dikarya</taxon>
        <taxon>Basidiomycota</taxon>
        <taxon>Agaricomycotina</taxon>
        <taxon>Tremellomycetes</taxon>
        <taxon>Cystofilobasidiales</taxon>
        <taxon>Mrakiaceae</taxon>
        <taxon>Phaffia</taxon>
    </lineage>
</organism>
<name>A0A0F7SS89_PHARH</name>